<dbReference type="EMBL" id="UOFQ01000103">
    <property type="protein sequence ID" value="VAW88621.1"/>
    <property type="molecule type" value="Genomic_DNA"/>
</dbReference>
<organism evidence="1">
    <name type="scientific">hydrothermal vent metagenome</name>
    <dbReference type="NCBI Taxonomy" id="652676"/>
    <lineage>
        <taxon>unclassified sequences</taxon>
        <taxon>metagenomes</taxon>
        <taxon>ecological metagenomes</taxon>
    </lineage>
</organism>
<reference evidence="1" key="1">
    <citation type="submission" date="2018-06" db="EMBL/GenBank/DDBJ databases">
        <authorList>
            <person name="Zhirakovskaya E."/>
        </authorList>
    </citation>
    <scope>NUCLEOTIDE SEQUENCE</scope>
</reference>
<evidence type="ECO:0000313" key="1">
    <source>
        <dbReference type="EMBL" id="VAW88621.1"/>
    </source>
</evidence>
<name>A0A3B0ZAQ2_9ZZZZ</name>
<sequence>MPNTEYVIEIAIFTVKEESITEMVTIRKSIKEVLKSFDGFKEIEALNPIDDGRVFADIVKWDTLQNAKKASEAFMEEERLKPFMEAIEEVKFMGHFNP</sequence>
<evidence type="ECO:0008006" key="2">
    <source>
        <dbReference type="Google" id="ProtNLM"/>
    </source>
</evidence>
<dbReference type="InterPro" id="IPR011008">
    <property type="entry name" value="Dimeric_a/b-barrel"/>
</dbReference>
<dbReference type="SUPFAM" id="SSF54909">
    <property type="entry name" value="Dimeric alpha+beta barrel"/>
    <property type="match status" value="1"/>
</dbReference>
<protein>
    <recommendedName>
        <fullName evidence="2">ABM domain-containing protein</fullName>
    </recommendedName>
</protein>
<accession>A0A3B0ZAQ2</accession>
<proteinExistence type="predicted"/>
<dbReference type="Gene3D" id="3.30.70.100">
    <property type="match status" value="1"/>
</dbReference>
<gene>
    <name evidence="1" type="ORF">MNBD_GAMMA17-2291</name>
</gene>
<dbReference type="AlphaFoldDB" id="A0A3B0ZAQ2"/>